<organism evidence="2 3">
    <name type="scientific">Austropuccinia psidii MF-1</name>
    <dbReference type="NCBI Taxonomy" id="1389203"/>
    <lineage>
        <taxon>Eukaryota</taxon>
        <taxon>Fungi</taxon>
        <taxon>Dikarya</taxon>
        <taxon>Basidiomycota</taxon>
        <taxon>Pucciniomycotina</taxon>
        <taxon>Pucciniomycetes</taxon>
        <taxon>Pucciniales</taxon>
        <taxon>Sphaerophragmiaceae</taxon>
        <taxon>Austropuccinia</taxon>
    </lineage>
</organism>
<feature type="compositionally biased region" description="Polar residues" evidence="1">
    <location>
        <begin position="161"/>
        <end position="173"/>
    </location>
</feature>
<protein>
    <submittedName>
        <fullName evidence="2">Uncharacterized protein</fullName>
    </submittedName>
</protein>
<keyword evidence="3" id="KW-1185">Reference proteome</keyword>
<feature type="compositionally biased region" description="Basic and acidic residues" evidence="1">
    <location>
        <begin position="146"/>
        <end position="157"/>
    </location>
</feature>
<dbReference type="AlphaFoldDB" id="A0A9Q3GZA9"/>
<evidence type="ECO:0000313" key="3">
    <source>
        <dbReference type="Proteomes" id="UP000765509"/>
    </source>
</evidence>
<accession>A0A9Q3GZA9</accession>
<evidence type="ECO:0000313" key="2">
    <source>
        <dbReference type="EMBL" id="MBW0485456.1"/>
    </source>
</evidence>
<dbReference type="EMBL" id="AVOT02008171">
    <property type="protein sequence ID" value="MBW0485456.1"/>
    <property type="molecule type" value="Genomic_DNA"/>
</dbReference>
<name>A0A9Q3GZA9_9BASI</name>
<reference evidence="2" key="1">
    <citation type="submission" date="2021-03" db="EMBL/GenBank/DDBJ databases">
        <title>Draft genome sequence of rust myrtle Austropuccinia psidii MF-1, a brazilian biotype.</title>
        <authorList>
            <person name="Quecine M.C."/>
            <person name="Pachon D.M.R."/>
            <person name="Bonatelli M.L."/>
            <person name="Correr F.H."/>
            <person name="Franceschini L.M."/>
            <person name="Leite T.F."/>
            <person name="Margarido G.R.A."/>
            <person name="Almeida C.A."/>
            <person name="Ferrarezi J.A."/>
            <person name="Labate C.A."/>
        </authorList>
    </citation>
    <scope>NUCLEOTIDE SEQUENCE</scope>
    <source>
        <strain evidence="2">MF-1</strain>
    </source>
</reference>
<comment type="caution">
    <text evidence="2">The sequence shown here is derived from an EMBL/GenBank/DDBJ whole genome shotgun (WGS) entry which is preliminary data.</text>
</comment>
<proteinExistence type="predicted"/>
<dbReference type="Proteomes" id="UP000765509">
    <property type="component" value="Unassembled WGS sequence"/>
</dbReference>
<gene>
    <name evidence="2" type="ORF">O181_025171</name>
</gene>
<sequence length="239" mass="26145">MNEVQESYDLFSCLNSTQTAQTPDMIQNHQSPNQQPNNINRTPFNLELSSSRAVFLIDGKIQVIEKQAALIRSSKSSSSEEYHVASIISPTNTPFVPIVASPPQSINPQFLLQAHPNYIPSPDTPLHSPPSMVSQSHGSDFPPIFTEEKQTHEENLPNKESPCSNPSAQSDHSNICESSINLPISNETPIHSRADFHQFSPIISAGGIKVTINTQEVQSTISTAQNAHTPCVQSSPHDT</sequence>
<evidence type="ECO:0000256" key="1">
    <source>
        <dbReference type="SAM" id="MobiDB-lite"/>
    </source>
</evidence>
<feature type="region of interest" description="Disordered" evidence="1">
    <location>
        <begin position="122"/>
        <end position="173"/>
    </location>
</feature>